<reference evidence="12 13" key="3">
    <citation type="journal article" date="2011" name="J. Bacteriol.">
        <title>Genome sequences of Mycoplasma alligatoris A21JP2T and Mycoplasma crocodyli MP145T.</title>
        <authorList>
            <person name="Brown D.R."/>
            <person name="Farmerie W.G."/>
            <person name="May M."/>
            <person name="Benders G.A."/>
            <person name="Durkin A.S."/>
            <person name="Hlavinka K."/>
            <person name="Hostetler J."/>
            <person name="Jackson J."/>
            <person name="Johnson J."/>
            <person name="Miller R.H."/>
            <person name="Paralanov V."/>
            <person name="Radune D."/>
            <person name="Szczypinski B."/>
            <person name="Glass J.I."/>
        </authorList>
    </citation>
    <scope>NUCLEOTIDE SEQUENCE [LARGE SCALE GENOMIC DNA]</scope>
    <source>
        <strain evidence="13">ATCC 51981 / MP145</strain>
    </source>
</reference>
<dbReference type="HOGENOM" id="CLU_007383_1_10_14"/>
<comment type="subunit">
    <text evidence="10">Homodimer.</text>
</comment>
<comment type="catalytic activity">
    <reaction evidence="1 10">
        <text>UDP-alpha-D-glucose = UDP-alpha-D-galactose</text>
        <dbReference type="Rhea" id="RHEA:22168"/>
        <dbReference type="ChEBI" id="CHEBI:58885"/>
        <dbReference type="ChEBI" id="CHEBI:66914"/>
        <dbReference type="EC" id="5.1.3.2"/>
    </reaction>
</comment>
<evidence type="ECO:0000256" key="3">
    <source>
        <dbReference type="ARBA" id="ARBA00004947"/>
    </source>
</evidence>
<dbReference type="Pfam" id="PF01370">
    <property type="entry name" value="Epimerase"/>
    <property type="match status" value="1"/>
</dbReference>
<evidence type="ECO:0000256" key="7">
    <source>
        <dbReference type="ARBA" id="ARBA00023027"/>
    </source>
</evidence>
<reference evidence="13" key="1">
    <citation type="submission" date="2010-03" db="EMBL/GenBank/DDBJ databases">
        <title>The complete genome of Mycoplasma crocodyli MP145.</title>
        <authorList>
            <person name="Glass J.I."/>
            <person name="Durkin A.S."/>
            <person name="Hostetler J."/>
            <person name="Jackson J."/>
            <person name="Johnson J."/>
            <person name="May M.A."/>
            <person name="Paralanov V."/>
            <person name="Radune D."/>
            <person name="Szczypinski B."/>
            <person name="Brown D.R."/>
        </authorList>
    </citation>
    <scope>NUCLEOTIDE SEQUENCE [LARGE SCALE GENOMIC DNA]</scope>
    <source>
        <strain evidence="13">ATCC 51981 / MP145</strain>
    </source>
</reference>
<evidence type="ECO:0000256" key="9">
    <source>
        <dbReference type="ARBA" id="ARBA00023277"/>
    </source>
</evidence>
<sequence length="321" mass="36398">MKILVCGGAGYIGSHTVWALYEKGYEIVVFDNLSTGNKESIPSKIELVIGDITNKNDLDNLFKKHKFDCIMDFAAKIVVPESVSKPLEYFYNNTEGVRLLIEQMKLHKIKNFVFSSTAAVYGKIDGGICNEDTILKPINPYGESKLSAEKIIQWCSHSYDFNYAILRYFNVAGADQKLRTGLKGNKLTHIIPIMTNSMLSQEMFNIFGNDYNTPDGTCIRDYVHVSDVAEAHVLALEYLSKQNKSLIVNLGSNSGFSVKEVIDEGLKFKNFNFKYSPRRDGDPDMLIASNSKIKSLLKWSPKKTLKEMIETDFIFREKNYK</sequence>
<evidence type="ECO:0000256" key="8">
    <source>
        <dbReference type="ARBA" id="ARBA00023235"/>
    </source>
</evidence>
<dbReference type="EMBL" id="CP001991">
    <property type="protein sequence ID" value="ADE19592.1"/>
    <property type="molecule type" value="Genomic_DNA"/>
</dbReference>
<evidence type="ECO:0000256" key="6">
    <source>
        <dbReference type="ARBA" id="ARBA00018569"/>
    </source>
</evidence>
<keyword evidence="8 10" id="KW-0413">Isomerase</keyword>
<name>D5E570_MYCCM</name>
<evidence type="ECO:0000256" key="5">
    <source>
        <dbReference type="ARBA" id="ARBA00013189"/>
    </source>
</evidence>
<evidence type="ECO:0000256" key="4">
    <source>
        <dbReference type="ARBA" id="ARBA00007637"/>
    </source>
</evidence>
<evidence type="ECO:0000259" key="11">
    <source>
        <dbReference type="Pfam" id="PF01370"/>
    </source>
</evidence>
<evidence type="ECO:0000256" key="1">
    <source>
        <dbReference type="ARBA" id="ARBA00000083"/>
    </source>
</evidence>
<feature type="domain" description="NAD-dependent epimerase/dehydratase" evidence="11">
    <location>
        <begin position="3"/>
        <end position="251"/>
    </location>
</feature>
<gene>
    <name evidence="12" type="primary">galE</name>
    <name evidence="12" type="ordered locus">MCRO_0261</name>
</gene>
<dbReference type="CDD" id="cd05247">
    <property type="entry name" value="UDP_G4E_1_SDR_e"/>
    <property type="match status" value="1"/>
</dbReference>
<dbReference type="RefSeq" id="WP_013054369.1">
    <property type="nucleotide sequence ID" value="NC_014014.1"/>
</dbReference>
<dbReference type="SUPFAM" id="SSF51735">
    <property type="entry name" value="NAD(P)-binding Rossmann-fold domains"/>
    <property type="match status" value="1"/>
</dbReference>
<reference key="2">
    <citation type="submission" date="2010-03" db="EMBL/GenBank/DDBJ databases">
        <authorList>
            <person name="Ma Z."/>
            <person name="Wang X."/>
            <person name="Liu H."/>
        </authorList>
    </citation>
    <scope>NUCLEOTIDE SEQUENCE</scope>
    <source>
        <strain>MP145</strain>
    </source>
</reference>
<dbReference type="OrthoDB" id="9811743at2"/>
<comment type="similarity">
    <text evidence="4 10">Belongs to the NAD(P)-dependent epimerase/dehydratase family.</text>
</comment>
<evidence type="ECO:0000256" key="2">
    <source>
        <dbReference type="ARBA" id="ARBA00001911"/>
    </source>
</evidence>
<comment type="cofactor">
    <cofactor evidence="2 10">
        <name>NAD(+)</name>
        <dbReference type="ChEBI" id="CHEBI:57540"/>
    </cofactor>
</comment>
<dbReference type="AlphaFoldDB" id="D5E570"/>
<keyword evidence="9 10" id="KW-0119">Carbohydrate metabolism</keyword>
<dbReference type="PANTHER" id="PTHR43725:SF53">
    <property type="entry name" value="UDP-ARABINOSE 4-EPIMERASE 1"/>
    <property type="match status" value="1"/>
</dbReference>
<keyword evidence="13" id="KW-1185">Reference proteome</keyword>
<comment type="pathway">
    <text evidence="3 10">Carbohydrate metabolism; galactose metabolism.</text>
</comment>
<dbReference type="InterPro" id="IPR001509">
    <property type="entry name" value="Epimerase_deHydtase"/>
</dbReference>
<protein>
    <recommendedName>
        <fullName evidence="6 10">UDP-glucose 4-epimerase</fullName>
        <ecNumber evidence="5 10">5.1.3.2</ecNumber>
    </recommendedName>
</protein>
<dbReference type="UniPathway" id="UPA00214"/>
<keyword evidence="7 10" id="KW-0520">NAD</keyword>
<dbReference type="EC" id="5.1.3.2" evidence="5 10"/>
<dbReference type="InterPro" id="IPR005886">
    <property type="entry name" value="UDP_G4E"/>
</dbReference>
<accession>D5E570</accession>
<evidence type="ECO:0000313" key="13">
    <source>
        <dbReference type="Proteomes" id="UP000001845"/>
    </source>
</evidence>
<dbReference type="STRING" id="512564.MCRO_0261"/>
<dbReference type="PANTHER" id="PTHR43725">
    <property type="entry name" value="UDP-GLUCOSE 4-EPIMERASE"/>
    <property type="match status" value="1"/>
</dbReference>
<proteinExistence type="inferred from homology"/>
<dbReference type="Gene3D" id="3.40.50.720">
    <property type="entry name" value="NAD(P)-binding Rossmann-like Domain"/>
    <property type="match status" value="1"/>
</dbReference>
<dbReference type="Gene3D" id="3.90.25.10">
    <property type="entry name" value="UDP-galactose 4-epimerase, domain 1"/>
    <property type="match status" value="1"/>
</dbReference>
<dbReference type="InterPro" id="IPR036291">
    <property type="entry name" value="NAD(P)-bd_dom_sf"/>
</dbReference>
<evidence type="ECO:0000256" key="10">
    <source>
        <dbReference type="RuleBase" id="RU366046"/>
    </source>
</evidence>
<dbReference type="GO" id="GO:0003978">
    <property type="term" value="F:UDP-glucose 4-epimerase activity"/>
    <property type="evidence" value="ECO:0007669"/>
    <property type="project" value="UniProtKB-UniRule"/>
</dbReference>
<dbReference type="KEGG" id="mcd:MCRO_0261"/>
<dbReference type="GO" id="GO:0033499">
    <property type="term" value="P:galactose catabolic process via UDP-galactose, Leloir pathway"/>
    <property type="evidence" value="ECO:0007669"/>
    <property type="project" value="TreeGrafter"/>
</dbReference>
<organism evidence="12 13">
    <name type="scientific">Mycoplasma crocodyli (strain ATCC 51981 / MP145)</name>
    <dbReference type="NCBI Taxonomy" id="512564"/>
    <lineage>
        <taxon>Bacteria</taxon>
        <taxon>Bacillati</taxon>
        <taxon>Mycoplasmatota</taxon>
        <taxon>Mollicutes</taxon>
        <taxon>Mycoplasmataceae</taxon>
        <taxon>Mycoplasma</taxon>
    </lineage>
</organism>
<dbReference type="NCBIfam" id="TIGR01179">
    <property type="entry name" value="galE"/>
    <property type="match status" value="1"/>
</dbReference>
<dbReference type="Proteomes" id="UP000001845">
    <property type="component" value="Chromosome"/>
</dbReference>
<evidence type="ECO:0000313" key="12">
    <source>
        <dbReference type="EMBL" id="ADE19592.1"/>
    </source>
</evidence>
<dbReference type="eggNOG" id="COG1087">
    <property type="taxonomic scope" value="Bacteria"/>
</dbReference>